<sequence length="125" mass="14034">MVHKKNFFLIALISWICIITTLSLASLNGLPKISPVNGDKYVHFLFYFILTFLLILNLGYKVGTNYSIIISFVMAVCYGIIIEILQGVLTENRKPEVADALANSFGSFVATIVVYLNRKRLNSIK</sequence>
<evidence type="ECO:0000313" key="3">
    <source>
        <dbReference type="Proteomes" id="UP000249518"/>
    </source>
</evidence>
<dbReference type="PANTHER" id="PTHR28008:SF1">
    <property type="entry name" value="DOMAIN PROTEIN, PUTATIVE (AFU_ORTHOLOGUE AFUA_3G10980)-RELATED"/>
    <property type="match status" value="1"/>
</dbReference>
<dbReference type="Proteomes" id="UP000249518">
    <property type="component" value="Unassembled WGS sequence"/>
</dbReference>
<dbReference type="EMBL" id="QLSV01000006">
    <property type="protein sequence ID" value="RAR48160.1"/>
    <property type="molecule type" value="Genomic_DNA"/>
</dbReference>
<accession>A0A328WPA7</accession>
<feature type="transmembrane region" description="Helical" evidence="1">
    <location>
        <begin position="41"/>
        <end position="60"/>
    </location>
</feature>
<proteinExistence type="predicted"/>
<reference evidence="2 3" key="1">
    <citation type="submission" date="2018-06" db="EMBL/GenBank/DDBJ databases">
        <title>Genomic Encyclopedia of Type Strains, Phase III (KMG-III): the genomes of soil and plant-associated and newly described type strains.</title>
        <authorList>
            <person name="Whitman W."/>
        </authorList>
    </citation>
    <scope>NUCLEOTIDE SEQUENCE [LARGE SCALE GENOMIC DNA]</scope>
    <source>
        <strain evidence="2 3">CGMCC 1.12504</strain>
    </source>
</reference>
<feature type="transmembrane region" description="Helical" evidence="1">
    <location>
        <begin position="100"/>
        <end position="117"/>
    </location>
</feature>
<keyword evidence="1" id="KW-0472">Membrane</keyword>
<dbReference type="AlphaFoldDB" id="A0A328WPA7"/>
<gene>
    <name evidence="2" type="ORF">B0I10_106163</name>
</gene>
<organism evidence="2 3">
    <name type="scientific">Flavobacterium lacus</name>
    <dbReference type="NCBI Taxonomy" id="1353778"/>
    <lineage>
        <taxon>Bacteria</taxon>
        <taxon>Pseudomonadati</taxon>
        <taxon>Bacteroidota</taxon>
        <taxon>Flavobacteriia</taxon>
        <taxon>Flavobacteriales</taxon>
        <taxon>Flavobacteriaceae</taxon>
        <taxon>Flavobacterium</taxon>
    </lineage>
</organism>
<protein>
    <recommendedName>
        <fullName evidence="4">VanZ like protein</fullName>
    </recommendedName>
</protein>
<keyword evidence="1" id="KW-0812">Transmembrane</keyword>
<comment type="caution">
    <text evidence="2">The sequence shown here is derived from an EMBL/GenBank/DDBJ whole genome shotgun (WGS) entry which is preliminary data.</text>
</comment>
<evidence type="ECO:0000313" key="2">
    <source>
        <dbReference type="EMBL" id="RAR48160.1"/>
    </source>
</evidence>
<name>A0A328WPA7_9FLAO</name>
<keyword evidence="1" id="KW-1133">Transmembrane helix</keyword>
<keyword evidence="3" id="KW-1185">Reference proteome</keyword>
<feature type="transmembrane region" description="Helical" evidence="1">
    <location>
        <begin position="67"/>
        <end position="88"/>
    </location>
</feature>
<evidence type="ECO:0000256" key="1">
    <source>
        <dbReference type="SAM" id="Phobius"/>
    </source>
</evidence>
<dbReference type="PANTHER" id="PTHR28008">
    <property type="entry name" value="DOMAIN PROTEIN, PUTATIVE (AFU_ORTHOLOGUE AFUA_3G10980)-RELATED"/>
    <property type="match status" value="1"/>
</dbReference>
<evidence type="ECO:0008006" key="4">
    <source>
        <dbReference type="Google" id="ProtNLM"/>
    </source>
</evidence>
<dbReference type="NCBIfam" id="NF037970">
    <property type="entry name" value="vanZ_1"/>
    <property type="match status" value="1"/>
</dbReference>